<evidence type="ECO:0000313" key="7">
    <source>
        <dbReference type="Proteomes" id="UP000078389"/>
    </source>
</evidence>
<dbReference type="GO" id="GO:0043190">
    <property type="term" value="C:ATP-binding cassette (ABC) transporter complex"/>
    <property type="evidence" value="ECO:0007669"/>
    <property type="project" value="InterPro"/>
</dbReference>
<dbReference type="GO" id="GO:1904680">
    <property type="term" value="F:peptide transmembrane transporter activity"/>
    <property type="evidence" value="ECO:0007669"/>
    <property type="project" value="TreeGrafter"/>
</dbReference>
<evidence type="ECO:0000256" key="2">
    <source>
        <dbReference type="ARBA" id="ARBA00005695"/>
    </source>
</evidence>
<dbReference type="AlphaFoldDB" id="A0A178HXD3"/>
<proteinExistence type="inferred from homology"/>
<feature type="domain" description="Solute-binding protein family 5" evidence="5">
    <location>
        <begin position="45"/>
        <end position="421"/>
    </location>
</feature>
<dbReference type="PIRSF" id="PIRSF002741">
    <property type="entry name" value="MppA"/>
    <property type="match status" value="1"/>
</dbReference>
<comment type="caution">
    <text evidence="6">The sequence shown here is derived from an EMBL/GenBank/DDBJ whole genome shotgun (WGS) entry which is preliminary data.</text>
</comment>
<keyword evidence="3" id="KW-0813">Transport</keyword>
<dbReference type="EMBL" id="LVVY01000086">
    <property type="protein sequence ID" value="OAM77130.1"/>
    <property type="molecule type" value="Genomic_DNA"/>
</dbReference>
<reference evidence="6 7" key="1">
    <citation type="submission" date="2016-03" db="EMBL/GenBank/DDBJ databases">
        <title>Genome sequencing of Devosia sp. S37.</title>
        <authorList>
            <person name="Mohd Nor M."/>
        </authorList>
    </citation>
    <scope>NUCLEOTIDE SEQUENCE [LARGE SCALE GENOMIC DNA]</scope>
    <source>
        <strain evidence="6 7">S37</strain>
    </source>
</reference>
<comment type="subcellular location">
    <subcellularLocation>
        <location evidence="1">Periplasm</location>
    </subcellularLocation>
</comment>
<gene>
    <name evidence="6" type="ORF">A3840_10885</name>
</gene>
<keyword evidence="7" id="KW-1185">Reference proteome</keyword>
<dbReference type="Pfam" id="PF00496">
    <property type="entry name" value="SBP_bac_5"/>
    <property type="match status" value="1"/>
</dbReference>
<dbReference type="Gene3D" id="3.10.105.10">
    <property type="entry name" value="Dipeptide-binding Protein, Domain 3"/>
    <property type="match status" value="1"/>
</dbReference>
<dbReference type="InterPro" id="IPR039424">
    <property type="entry name" value="SBP_5"/>
</dbReference>
<evidence type="ECO:0000259" key="5">
    <source>
        <dbReference type="Pfam" id="PF00496"/>
    </source>
</evidence>
<name>A0A178HXD3_9HYPH</name>
<dbReference type="Gene3D" id="3.40.190.10">
    <property type="entry name" value="Periplasmic binding protein-like II"/>
    <property type="match status" value="1"/>
</dbReference>
<dbReference type="GO" id="GO:0015833">
    <property type="term" value="P:peptide transport"/>
    <property type="evidence" value="ECO:0007669"/>
    <property type="project" value="TreeGrafter"/>
</dbReference>
<evidence type="ECO:0000256" key="4">
    <source>
        <dbReference type="ARBA" id="ARBA00022729"/>
    </source>
</evidence>
<dbReference type="SUPFAM" id="SSF53850">
    <property type="entry name" value="Periplasmic binding protein-like II"/>
    <property type="match status" value="1"/>
</dbReference>
<dbReference type="InterPro" id="IPR030678">
    <property type="entry name" value="Peptide/Ni-bd"/>
</dbReference>
<dbReference type="PANTHER" id="PTHR30290">
    <property type="entry name" value="PERIPLASMIC BINDING COMPONENT OF ABC TRANSPORTER"/>
    <property type="match status" value="1"/>
</dbReference>
<evidence type="ECO:0000256" key="1">
    <source>
        <dbReference type="ARBA" id="ARBA00004418"/>
    </source>
</evidence>
<evidence type="ECO:0000313" key="6">
    <source>
        <dbReference type="EMBL" id="OAM77130.1"/>
    </source>
</evidence>
<accession>A0A178HXD3</accession>
<evidence type="ECO:0000256" key="3">
    <source>
        <dbReference type="ARBA" id="ARBA00022448"/>
    </source>
</evidence>
<comment type="similarity">
    <text evidence="2">Belongs to the bacterial solute-binding protein 5 family.</text>
</comment>
<dbReference type="Proteomes" id="UP000078389">
    <property type="component" value="Unassembled WGS sequence"/>
</dbReference>
<sequence length="504" mass="55809">MAEKITWSYSADLASLDPHAYDNTFNLGVLGNVYEGLIERGPNMEIIPALATSWEVVEPTRWRFHLREGVTFHEGQAFTADDVVFAVERSLSAGSVIKGSKMSSVIGAEKVDDYTVDILLNAPSPILINNWGNWYILSKSWAEENGISASPTTEEMQKAYSATHANGTGPYKVQSRQPDAKTSFVRNDDWWGEFEGNVTEVDFRPIGSAATRTAALLSGEIDLAIGLPIQDQDRVESAPDVHLLSGPELRVVFLGFDVDAEALPESNLDTNPLADRNVREAVYRAINTDAIQRVIMRGKALPTAAMVPAEFHGFPKDLERYPFDLDRAKELMAAAGYADGFSTVMECPNNRYVNDEAICTSIVSMLQKIGITVELDTMPMAQYSPRIQDKDVRRGIYFLGLSPGNIDANGLMQELVHTREGNWGTFNAGRVANDELDAIIEAAVSEGDIAKRDTLLAQSQQILHDEVYFVPLHQQTLSWGVKDDIDLIQRPDDVFVWKYATVNN</sequence>
<dbReference type="CDD" id="cd08498">
    <property type="entry name" value="PBP2_NikA_DppA_OppA_like_2"/>
    <property type="match status" value="1"/>
</dbReference>
<dbReference type="GO" id="GO:0030288">
    <property type="term" value="C:outer membrane-bounded periplasmic space"/>
    <property type="evidence" value="ECO:0007669"/>
    <property type="project" value="UniProtKB-ARBA"/>
</dbReference>
<protein>
    <recommendedName>
        <fullName evidence="5">Solute-binding protein family 5 domain-containing protein</fullName>
    </recommendedName>
</protein>
<keyword evidence="4" id="KW-0732">Signal</keyword>
<dbReference type="STRING" id="1770058.A3840_10885"/>
<organism evidence="6 7">
    <name type="scientific">Devosia elaeis</name>
    <dbReference type="NCBI Taxonomy" id="1770058"/>
    <lineage>
        <taxon>Bacteria</taxon>
        <taxon>Pseudomonadati</taxon>
        <taxon>Pseudomonadota</taxon>
        <taxon>Alphaproteobacteria</taxon>
        <taxon>Hyphomicrobiales</taxon>
        <taxon>Devosiaceae</taxon>
        <taxon>Devosia</taxon>
    </lineage>
</organism>
<dbReference type="InterPro" id="IPR000914">
    <property type="entry name" value="SBP_5_dom"/>
</dbReference>
<dbReference type="PANTHER" id="PTHR30290:SF9">
    <property type="entry name" value="OLIGOPEPTIDE-BINDING PROTEIN APPA"/>
    <property type="match status" value="1"/>
</dbReference>